<dbReference type="Pfam" id="PF00643">
    <property type="entry name" value="zf-B_box"/>
    <property type="match status" value="1"/>
</dbReference>
<dbReference type="Gene3D" id="3.30.160.60">
    <property type="entry name" value="Classic Zinc Finger"/>
    <property type="match status" value="1"/>
</dbReference>
<dbReference type="SUPFAM" id="SSF57845">
    <property type="entry name" value="B-box zinc-binding domain"/>
    <property type="match status" value="1"/>
</dbReference>
<dbReference type="Proteomes" id="UP000828390">
    <property type="component" value="Unassembled WGS sequence"/>
</dbReference>
<dbReference type="CDD" id="cd19756">
    <property type="entry name" value="Bbox2"/>
    <property type="match status" value="1"/>
</dbReference>
<dbReference type="PANTHER" id="PTHR25462">
    <property type="entry name" value="BONUS, ISOFORM C-RELATED"/>
    <property type="match status" value="1"/>
</dbReference>
<dbReference type="InterPro" id="IPR000315">
    <property type="entry name" value="Znf_B-box"/>
</dbReference>
<protein>
    <recommendedName>
        <fullName evidence="4">B box-type domain-containing protein</fullName>
    </recommendedName>
</protein>
<feature type="coiled-coil region" evidence="2">
    <location>
        <begin position="142"/>
        <end position="187"/>
    </location>
</feature>
<comment type="caution">
    <text evidence="5">The sequence shown here is derived from an EMBL/GenBank/DDBJ whole genome shotgun (WGS) entry which is preliminary data.</text>
</comment>
<dbReference type="Gene3D" id="2.130.10.10">
    <property type="entry name" value="YVTN repeat-like/Quinoprotein amine dehydrogenase"/>
    <property type="match status" value="1"/>
</dbReference>
<name>A0A9D4HJB5_DREPO</name>
<evidence type="ECO:0000313" key="5">
    <source>
        <dbReference type="EMBL" id="KAH3720737.1"/>
    </source>
</evidence>
<keyword evidence="1" id="KW-0862">Zinc</keyword>
<accession>A0A9D4HJB5</accession>
<feature type="domain" description="B box-type" evidence="4">
    <location>
        <begin position="76"/>
        <end position="110"/>
    </location>
</feature>
<dbReference type="InterPro" id="IPR015943">
    <property type="entry name" value="WD40/YVTN_repeat-like_dom_sf"/>
</dbReference>
<evidence type="ECO:0000259" key="4">
    <source>
        <dbReference type="PROSITE" id="PS50119"/>
    </source>
</evidence>
<dbReference type="InterPro" id="IPR047153">
    <property type="entry name" value="TRIM45/56/19-like"/>
</dbReference>
<keyword evidence="2" id="KW-0175">Coiled coil</keyword>
<dbReference type="GO" id="GO:0008270">
    <property type="term" value="F:zinc ion binding"/>
    <property type="evidence" value="ECO:0007669"/>
    <property type="project" value="UniProtKB-KW"/>
</dbReference>
<feature type="region of interest" description="Disordered" evidence="3">
    <location>
        <begin position="294"/>
        <end position="332"/>
    </location>
</feature>
<evidence type="ECO:0000256" key="1">
    <source>
        <dbReference type="PROSITE-ProRule" id="PRU00024"/>
    </source>
</evidence>
<dbReference type="PROSITE" id="PS50119">
    <property type="entry name" value="ZF_BBOX"/>
    <property type="match status" value="2"/>
</dbReference>
<reference evidence="5" key="2">
    <citation type="submission" date="2020-11" db="EMBL/GenBank/DDBJ databases">
        <authorList>
            <person name="McCartney M.A."/>
            <person name="Auch B."/>
            <person name="Kono T."/>
            <person name="Mallez S."/>
            <person name="Becker A."/>
            <person name="Gohl D.M."/>
            <person name="Silverstein K.A.T."/>
            <person name="Koren S."/>
            <person name="Bechman K.B."/>
            <person name="Herman A."/>
            <person name="Abrahante J.E."/>
            <person name="Garbe J."/>
        </authorList>
    </citation>
    <scope>NUCLEOTIDE SEQUENCE</scope>
    <source>
        <strain evidence="5">Duluth1</strain>
        <tissue evidence="5">Whole animal</tissue>
    </source>
</reference>
<sequence>MASNLESLIHKGSDLLFDFACFTCQDNARNTEADFYCEECSRFYCSKCVEHHNYLYKKHALLDKKNISQWPETDESGQEICQEHKKEKLTGFCEDHSQLICHACHVHNHQKCSKVVLIADKIKDLHQKGGFKQLTATIDTQHQQLIRKKDDLEENMKSIEKSYNNILEEINSLRKAINDSLDQLEKNTKKKLDALLATMRTSIQTDIENCMECINNITCLKEGWLRSEEKSQALSLFKYSKCLDQSFKVDAVLQEMTIKIEKTLTFNPDTTIQQTQPTLTGLGKILSTVRQSQLAENKTQNTVTTPNKPKASSQSDPGNQTEDLTKSGQVSDPISSSLQQTILGYQPGAAIKSDKIIKVKSSKKYSVNFKGDKGKCVINDICETASGELLIADFYNEKVKLLDQTYKVVAHYKLDYGPWSLCSIDTNLVAVSMNNREVIFIRVTNGQLIKDRILKLEHRCRGIAHQNSNMYITDGSALSHYTVDGRLVRKIYADTCISREFTVTSCAVSPDGDRIYVTNEDSYQLVTLSRDGKLISTLTDAALNHEIQLPSLNVTDSGQVFVCGDWFPTIIQVDRDGSQILDEVITKDDGVTDPTAVYYSKKKSSIIVGMYWNNDIMVFEAQWQLKKDNVRS</sequence>
<dbReference type="PANTHER" id="PTHR25462:SF296">
    <property type="entry name" value="MEIOTIC P26, ISOFORM F"/>
    <property type="match status" value="1"/>
</dbReference>
<feature type="domain" description="B box-type" evidence="4">
    <location>
        <begin position="24"/>
        <end position="64"/>
    </location>
</feature>
<organism evidence="5 6">
    <name type="scientific">Dreissena polymorpha</name>
    <name type="common">Zebra mussel</name>
    <name type="synonym">Mytilus polymorpha</name>
    <dbReference type="NCBI Taxonomy" id="45954"/>
    <lineage>
        <taxon>Eukaryota</taxon>
        <taxon>Metazoa</taxon>
        <taxon>Spiralia</taxon>
        <taxon>Lophotrochozoa</taxon>
        <taxon>Mollusca</taxon>
        <taxon>Bivalvia</taxon>
        <taxon>Autobranchia</taxon>
        <taxon>Heteroconchia</taxon>
        <taxon>Euheterodonta</taxon>
        <taxon>Imparidentia</taxon>
        <taxon>Neoheterodontei</taxon>
        <taxon>Myida</taxon>
        <taxon>Dreissenoidea</taxon>
        <taxon>Dreissenidae</taxon>
        <taxon>Dreissena</taxon>
    </lineage>
</organism>
<keyword evidence="1" id="KW-0479">Metal-binding</keyword>
<evidence type="ECO:0000256" key="2">
    <source>
        <dbReference type="SAM" id="Coils"/>
    </source>
</evidence>
<dbReference type="AlphaFoldDB" id="A0A9D4HJB5"/>
<keyword evidence="6" id="KW-1185">Reference proteome</keyword>
<reference evidence="5" key="1">
    <citation type="journal article" date="2019" name="bioRxiv">
        <title>The Genome of the Zebra Mussel, Dreissena polymorpha: A Resource for Invasive Species Research.</title>
        <authorList>
            <person name="McCartney M.A."/>
            <person name="Auch B."/>
            <person name="Kono T."/>
            <person name="Mallez S."/>
            <person name="Zhang Y."/>
            <person name="Obille A."/>
            <person name="Becker A."/>
            <person name="Abrahante J.E."/>
            <person name="Garbe J."/>
            <person name="Badalamenti J.P."/>
            <person name="Herman A."/>
            <person name="Mangelson H."/>
            <person name="Liachko I."/>
            <person name="Sullivan S."/>
            <person name="Sone E.D."/>
            <person name="Koren S."/>
            <person name="Silverstein K.A.T."/>
            <person name="Beckman K.B."/>
            <person name="Gohl D.M."/>
        </authorList>
    </citation>
    <scope>NUCLEOTIDE SEQUENCE</scope>
    <source>
        <strain evidence="5">Duluth1</strain>
        <tissue evidence="5">Whole animal</tissue>
    </source>
</reference>
<dbReference type="EMBL" id="JAIWYP010000013">
    <property type="protein sequence ID" value="KAH3720737.1"/>
    <property type="molecule type" value="Genomic_DNA"/>
</dbReference>
<gene>
    <name evidence="5" type="ORF">DPMN_063641</name>
</gene>
<proteinExistence type="predicted"/>
<evidence type="ECO:0000256" key="3">
    <source>
        <dbReference type="SAM" id="MobiDB-lite"/>
    </source>
</evidence>
<dbReference type="SUPFAM" id="SSF63825">
    <property type="entry name" value="YWTD domain"/>
    <property type="match status" value="1"/>
</dbReference>
<evidence type="ECO:0000313" key="6">
    <source>
        <dbReference type="Proteomes" id="UP000828390"/>
    </source>
</evidence>
<keyword evidence="1" id="KW-0863">Zinc-finger</keyword>